<evidence type="ECO:0000313" key="7">
    <source>
        <dbReference type="EMBL" id="EEN67235.1"/>
    </source>
</evidence>
<keyword evidence="5" id="KW-0829">Tyrosine-protein kinase</keyword>
<dbReference type="PANTHER" id="PTHR24416">
    <property type="entry name" value="TYROSINE-PROTEIN KINASE RECEPTOR"/>
    <property type="match status" value="1"/>
</dbReference>
<dbReference type="InterPro" id="IPR001245">
    <property type="entry name" value="Ser-Thr/Tyr_kinase_cat_dom"/>
</dbReference>
<organism>
    <name type="scientific">Branchiostoma floridae</name>
    <name type="common">Florida lancelet</name>
    <name type="synonym">Amphioxus</name>
    <dbReference type="NCBI Taxonomy" id="7739"/>
    <lineage>
        <taxon>Eukaryota</taxon>
        <taxon>Metazoa</taxon>
        <taxon>Chordata</taxon>
        <taxon>Cephalochordata</taxon>
        <taxon>Leptocardii</taxon>
        <taxon>Amphioxiformes</taxon>
        <taxon>Branchiostomatidae</taxon>
        <taxon>Branchiostoma</taxon>
    </lineage>
</organism>
<dbReference type="FunFam" id="1.10.510.10:FF:000554">
    <property type="entry name" value="Predicted protein"/>
    <property type="match status" value="1"/>
</dbReference>
<dbReference type="GO" id="GO:0004713">
    <property type="term" value="F:protein tyrosine kinase activity"/>
    <property type="evidence" value="ECO:0007669"/>
    <property type="project" value="UniProtKB-KW"/>
</dbReference>
<dbReference type="PANTHER" id="PTHR24416:SF617">
    <property type="entry name" value="RET ONCOGENE, ISOFORM A"/>
    <property type="match status" value="1"/>
</dbReference>
<sequence>MHLLMEYAPHGDLHNYLTSCRHLCIESGTMATDQDREFVRFALDVSQALVELHKQKIVHRDLAARNVLICENRVAKICDFGLSRDIYKEREYVTPAAETDRARLPIRWMALESLQDGTFTTKTDIWSFGILLWEIATLGGTPYPGMSADREIISWLEEGNVMEVPEDCCQELGALMCACWSASPEARPRGQEIANQLSSLLALEAEGYFFTPICYESQTDAETDVDDVVMENSEENNNEAN</sequence>
<reference evidence="7" key="1">
    <citation type="journal article" date="2008" name="Nature">
        <title>The amphioxus genome and the evolution of the chordate karyotype.</title>
        <authorList>
            <consortium name="US DOE Joint Genome Institute (JGI-PGF)"/>
            <person name="Putnam N.H."/>
            <person name="Butts T."/>
            <person name="Ferrier D.E.K."/>
            <person name="Furlong R.F."/>
            <person name="Hellsten U."/>
            <person name="Kawashima T."/>
            <person name="Robinson-Rechavi M."/>
            <person name="Shoguchi E."/>
            <person name="Terry A."/>
            <person name="Yu J.-K."/>
            <person name="Benito-Gutierrez E.L."/>
            <person name="Dubchak I."/>
            <person name="Garcia-Fernandez J."/>
            <person name="Gibson-Brown J.J."/>
            <person name="Grigoriev I.V."/>
            <person name="Horton A.C."/>
            <person name="de Jong P.J."/>
            <person name="Jurka J."/>
            <person name="Kapitonov V.V."/>
            <person name="Kohara Y."/>
            <person name="Kuroki Y."/>
            <person name="Lindquist E."/>
            <person name="Lucas S."/>
            <person name="Osoegawa K."/>
            <person name="Pennacchio L.A."/>
            <person name="Salamov A.A."/>
            <person name="Satou Y."/>
            <person name="Sauka-Spengler T."/>
            <person name="Schmutz J."/>
            <person name="Shin-I T."/>
            <person name="Toyoda A."/>
            <person name="Bronner-Fraser M."/>
            <person name="Fujiyama A."/>
            <person name="Holland L.Z."/>
            <person name="Holland P.W.H."/>
            <person name="Satoh N."/>
            <person name="Rokhsar D.S."/>
        </authorList>
    </citation>
    <scope>NUCLEOTIDE SEQUENCE [LARGE SCALE GENOMIC DNA]</scope>
    <source>
        <strain evidence="7">S238N-H82</strain>
        <tissue evidence="7">Testes</tissue>
    </source>
</reference>
<dbReference type="SUPFAM" id="SSF56112">
    <property type="entry name" value="Protein kinase-like (PK-like)"/>
    <property type="match status" value="1"/>
</dbReference>
<dbReference type="PRINTS" id="PR00109">
    <property type="entry name" value="TYRKINASE"/>
</dbReference>
<dbReference type="InParanoid" id="C3XWX5"/>
<evidence type="ECO:0000256" key="2">
    <source>
        <dbReference type="ARBA" id="ARBA00022741"/>
    </source>
</evidence>
<keyword evidence="1" id="KW-0808">Transferase</keyword>
<evidence type="ECO:0000256" key="5">
    <source>
        <dbReference type="ARBA" id="ARBA00023137"/>
    </source>
</evidence>
<dbReference type="AlphaFoldDB" id="C3XWX5"/>
<evidence type="ECO:0000259" key="6">
    <source>
        <dbReference type="PROSITE" id="PS50011"/>
    </source>
</evidence>
<dbReference type="PROSITE" id="PS00109">
    <property type="entry name" value="PROTEIN_KINASE_TYR"/>
    <property type="match status" value="1"/>
</dbReference>
<evidence type="ECO:0000256" key="1">
    <source>
        <dbReference type="ARBA" id="ARBA00022679"/>
    </source>
</evidence>
<dbReference type="CDD" id="cd00192">
    <property type="entry name" value="PTKc"/>
    <property type="match status" value="1"/>
</dbReference>
<dbReference type="InterPro" id="IPR050122">
    <property type="entry name" value="RTK"/>
</dbReference>
<name>C3XWX5_BRAFL</name>
<dbReference type="InterPro" id="IPR011009">
    <property type="entry name" value="Kinase-like_dom_sf"/>
</dbReference>
<keyword evidence="2" id="KW-0547">Nucleotide-binding</keyword>
<dbReference type="STRING" id="7739.C3XWX5"/>
<dbReference type="GO" id="GO:0005524">
    <property type="term" value="F:ATP binding"/>
    <property type="evidence" value="ECO:0007669"/>
    <property type="project" value="UniProtKB-KW"/>
</dbReference>
<dbReference type="EMBL" id="GG666471">
    <property type="protein sequence ID" value="EEN67235.1"/>
    <property type="molecule type" value="Genomic_DNA"/>
</dbReference>
<dbReference type="InterPro" id="IPR008266">
    <property type="entry name" value="Tyr_kinase_AS"/>
</dbReference>
<protein>
    <recommendedName>
        <fullName evidence="6">Protein kinase domain-containing protein</fullName>
    </recommendedName>
</protein>
<keyword evidence="4" id="KW-0067">ATP-binding</keyword>
<dbReference type="PIRSF" id="PIRSF000654">
    <property type="entry name" value="Integrin-linked_kinase"/>
    <property type="match status" value="1"/>
</dbReference>
<evidence type="ECO:0000256" key="3">
    <source>
        <dbReference type="ARBA" id="ARBA00022777"/>
    </source>
</evidence>
<dbReference type="PROSITE" id="PS50011">
    <property type="entry name" value="PROTEIN_KINASE_DOM"/>
    <property type="match status" value="1"/>
</dbReference>
<dbReference type="Pfam" id="PF07714">
    <property type="entry name" value="PK_Tyr_Ser-Thr"/>
    <property type="match status" value="1"/>
</dbReference>
<accession>C3XWX5</accession>
<proteinExistence type="predicted"/>
<dbReference type="InterPro" id="IPR020635">
    <property type="entry name" value="Tyr_kinase_cat_dom"/>
</dbReference>
<keyword evidence="3" id="KW-0418">Kinase</keyword>
<dbReference type="eggNOG" id="KOG0200">
    <property type="taxonomic scope" value="Eukaryota"/>
</dbReference>
<gene>
    <name evidence="7" type="ORF">BRAFLDRAFT_71185</name>
</gene>
<dbReference type="Gene3D" id="1.10.510.10">
    <property type="entry name" value="Transferase(Phosphotransferase) domain 1"/>
    <property type="match status" value="1"/>
</dbReference>
<evidence type="ECO:0000256" key="4">
    <source>
        <dbReference type="ARBA" id="ARBA00022840"/>
    </source>
</evidence>
<dbReference type="InterPro" id="IPR000719">
    <property type="entry name" value="Prot_kinase_dom"/>
</dbReference>
<feature type="domain" description="Protein kinase" evidence="6">
    <location>
        <begin position="1"/>
        <end position="201"/>
    </location>
</feature>
<dbReference type="SMART" id="SM00219">
    <property type="entry name" value="TyrKc"/>
    <property type="match status" value="1"/>
</dbReference>